<dbReference type="GO" id="GO:0016020">
    <property type="term" value="C:membrane"/>
    <property type="evidence" value="ECO:0007669"/>
    <property type="project" value="UniProtKB-SubCell"/>
</dbReference>
<evidence type="ECO:0000256" key="6">
    <source>
        <dbReference type="SAM" id="Phobius"/>
    </source>
</evidence>
<name>A0AAV9I304_9RHOD</name>
<accession>A0AAV9I304</accession>
<evidence type="ECO:0000256" key="4">
    <source>
        <dbReference type="ARBA" id="ARBA00023136"/>
    </source>
</evidence>
<dbReference type="InterPro" id="IPR031968">
    <property type="entry name" value="VASt"/>
</dbReference>
<evidence type="ECO:0000256" key="5">
    <source>
        <dbReference type="SAM" id="MobiDB-lite"/>
    </source>
</evidence>
<evidence type="ECO:0000313" key="9">
    <source>
        <dbReference type="Proteomes" id="UP001300502"/>
    </source>
</evidence>
<comment type="caution">
    <text evidence="8">The sequence shown here is derived from an EMBL/GenBank/DDBJ whole genome shotgun (WGS) entry which is preliminary data.</text>
</comment>
<feature type="compositionally biased region" description="Basic and acidic residues" evidence="5">
    <location>
        <begin position="11"/>
        <end position="28"/>
    </location>
</feature>
<dbReference type="Gene3D" id="2.30.29.30">
    <property type="entry name" value="Pleckstrin-homology domain (PH domain)/Phosphotyrosine-binding domain (PTB)"/>
    <property type="match status" value="1"/>
</dbReference>
<keyword evidence="4 6" id="KW-0472">Membrane</keyword>
<evidence type="ECO:0000313" key="8">
    <source>
        <dbReference type="EMBL" id="KAK4522280.1"/>
    </source>
</evidence>
<keyword evidence="3 6" id="KW-1133">Transmembrane helix</keyword>
<dbReference type="PANTHER" id="PTHR47666">
    <property type="entry name" value="PROTEIN VASCULAR ASSOCIATED DEATH 1, CHLOROPLASTIC"/>
    <property type="match status" value="1"/>
</dbReference>
<sequence length="548" mass="62830">MSPFIRKLKLGKIESPHKNSTDTWKTSRDNSMTTSNVSTPNEMEETASCPTQTEERQYSIQSRSSMSPTKQRPVNIFLLFNISETENMLGKWSCALEGNNFTRGTLVLLNHFLVFYTRVMHHTLGFCIPLEYVTHIEPVNAGILFHKAVKVTIEGEKPLIFTSLASRDDAYQQIFVLWNLFRLGKSDDLTDASGLNLTVLKRIYSENKIASPKISMTLPSEDTSTPLSKEEQERDLTANTIFPLRFEDNAHLVTYQKLPISAIEFGEILASGQSATQSCVSSKFHCGESTTDSKYSKTSLDAQCRTIFEEFHRLRSHQGLELGEWQRSDRLGCSRVITYHMPINHSFVSWLLGANYGRVAEVQRFSLSPDRDKLVIESQMEFLDVACKHCFQLQIRMEVRNNIEESFAEGNIHSIVKVFCRVQWKSRFLLFRSRFESFLKEEVTNSLHVLFQLIRSRWHGIEALNAGETEDSLTTFVSKSSSHEEEECLESSMSKEGNQETRNQIPWFFSHVYLWIIIAILLLFICLLVAVIVGLQRKIEAFPLSRQL</sequence>
<dbReference type="PROSITE" id="PS51778">
    <property type="entry name" value="VAST"/>
    <property type="match status" value="1"/>
</dbReference>
<gene>
    <name evidence="8" type="ORF">GAYE_HPESCF16G0160</name>
</gene>
<evidence type="ECO:0000256" key="2">
    <source>
        <dbReference type="ARBA" id="ARBA00022692"/>
    </source>
</evidence>
<dbReference type="InterPro" id="IPR004182">
    <property type="entry name" value="GRAM"/>
</dbReference>
<evidence type="ECO:0000256" key="1">
    <source>
        <dbReference type="ARBA" id="ARBA00004167"/>
    </source>
</evidence>
<feature type="domain" description="VASt" evidence="7">
    <location>
        <begin position="249"/>
        <end position="447"/>
    </location>
</feature>
<keyword evidence="2 6" id="KW-0812">Transmembrane</keyword>
<dbReference type="Proteomes" id="UP001300502">
    <property type="component" value="Unassembled WGS sequence"/>
</dbReference>
<dbReference type="PANTHER" id="PTHR47666:SF1">
    <property type="entry name" value="PROTEIN VASCULAR ASSOCIATED DEATH 1, CHLOROPLASTIC"/>
    <property type="match status" value="1"/>
</dbReference>
<comment type="subcellular location">
    <subcellularLocation>
        <location evidence="1">Membrane</location>
        <topology evidence="1">Single-pass membrane protein</topology>
    </subcellularLocation>
</comment>
<feature type="transmembrane region" description="Helical" evidence="6">
    <location>
        <begin position="512"/>
        <end position="535"/>
    </location>
</feature>
<dbReference type="InterPro" id="IPR011993">
    <property type="entry name" value="PH-like_dom_sf"/>
</dbReference>
<reference evidence="8 9" key="1">
    <citation type="submission" date="2022-07" db="EMBL/GenBank/DDBJ databases">
        <title>Genome-wide signatures of adaptation to extreme environments.</title>
        <authorList>
            <person name="Cho C.H."/>
            <person name="Yoon H.S."/>
        </authorList>
    </citation>
    <scope>NUCLEOTIDE SEQUENCE [LARGE SCALE GENOMIC DNA]</scope>
    <source>
        <strain evidence="8 9">108.79 E11</strain>
    </source>
</reference>
<keyword evidence="9" id="KW-1185">Reference proteome</keyword>
<feature type="compositionally biased region" description="Polar residues" evidence="5">
    <location>
        <begin position="29"/>
        <end position="41"/>
    </location>
</feature>
<evidence type="ECO:0000259" key="7">
    <source>
        <dbReference type="PROSITE" id="PS51778"/>
    </source>
</evidence>
<evidence type="ECO:0000256" key="3">
    <source>
        <dbReference type="ARBA" id="ARBA00022989"/>
    </source>
</evidence>
<dbReference type="AlphaFoldDB" id="A0AAV9I304"/>
<dbReference type="Pfam" id="PF02893">
    <property type="entry name" value="GRAM"/>
    <property type="match status" value="1"/>
</dbReference>
<dbReference type="EMBL" id="JANCYU010000003">
    <property type="protein sequence ID" value="KAK4522280.1"/>
    <property type="molecule type" value="Genomic_DNA"/>
</dbReference>
<organism evidence="8 9">
    <name type="scientific">Galdieria yellowstonensis</name>
    <dbReference type="NCBI Taxonomy" id="3028027"/>
    <lineage>
        <taxon>Eukaryota</taxon>
        <taxon>Rhodophyta</taxon>
        <taxon>Bangiophyceae</taxon>
        <taxon>Galdieriales</taxon>
        <taxon>Galdieriaceae</taxon>
        <taxon>Galdieria</taxon>
    </lineage>
</organism>
<protein>
    <recommendedName>
        <fullName evidence="7">VASt domain-containing protein</fullName>
    </recommendedName>
</protein>
<feature type="region of interest" description="Disordered" evidence="5">
    <location>
        <begin position="9"/>
        <end position="55"/>
    </location>
</feature>
<proteinExistence type="predicted"/>